<comment type="caution">
    <text evidence="1">The sequence shown here is derived from an EMBL/GenBank/DDBJ whole genome shotgun (WGS) entry which is preliminary data.</text>
</comment>
<accession>A0A1E5URS4</accession>
<gene>
    <name evidence="1" type="ORF">BAE44_0023398</name>
</gene>
<dbReference type="EMBL" id="LWDX02066236">
    <property type="protein sequence ID" value="OEL15581.1"/>
    <property type="molecule type" value="Genomic_DNA"/>
</dbReference>
<evidence type="ECO:0000313" key="2">
    <source>
        <dbReference type="Proteomes" id="UP000095767"/>
    </source>
</evidence>
<dbReference type="AlphaFoldDB" id="A0A1E5URS4"/>
<name>A0A1E5URS4_9POAL</name>
<dbReference type="Proteomes" id="UP000095767">
    <property type="component" value="Unassembled WGS sequence"/>
</dbReference>
<reference evidence="1 2" key="1">
    <citation type="submission" date="2016-09" db="EMBL/GenBank/DDBJ databases">
        <title>The draft genome of Dichanthelium oligosanthes: A C3 panicoid grass species.</title>
        <authorList>
            <person name="Studer A.J."/>
            <person name="Schnable J.C."/>
            <person name="Brutnell T.P."/>
        </authorList>
    </citation>
    <scope>NUCLEOTIDE SEQUENCE [LARGE SCALE GENOMIC DNA]</scope>
    <source>
        <strain evidence="2">cv. Kellogg 1175</strain>
        <tissue evidence="1">Leaf</tissue>
    </source>
</reference>
<keyword evidence="2" id="KW-1185">Reference proteome</keyword>
<proteinExistence type="predicted"/>
<feature type="non-terminal residue" evidence="1">
    <location>
        <position position="1"/>
    </location>
</feature>
<evidence type="ECO:0000313" key="1">
    <source>
        <dbReference type="EMBL" id="OEL15581.1"/>
    </source>
</evidence>
<protein>
    <submittedName>
        <fullName evidence="1">Uncharacterized protein</fullName>
    </submittedName>
</protein>
<organism evidence="1 2">
    <name type="scientific">Dichanthelium oligosanthes</name>
    <dbReference type="NCBI Taxonomy" id="888268"/>
    <lineage>
        <taxon>Eukaryota</taxon>
        <taxon>Viridiplantae</taxon>
        <taxon>Streptophyta</taxon>
        <taxon>Embryophyta</taxon>
        <taxon>Tracheophyta</taxon>
        <taxon>Spermatophyta</taxon>
        <taxon>Magnoliopsida</taxon>
        <taxon>Liliopsida</taxon>
        <taxon>Poales</taxon>
        <taxon>Poaceae</taxon>
        <taxon>PACMAD clade</taxon>
        <taxon>Panicoideae</taxon>
        <taxon>Panicodae</taxon>
        <taxon>Paniceae</taxon>
        <taxon>Dichantheliinae</taxon>
        <taxon>Dichanthelium</taxon>
    </lineage>
</organism>
<sequence>LHYSQLILQLSWQQLSTIMFSSGVQAHSTPTTAIAKRIITCGAQTRLSETKHFHVNLFPALGGSIQISLFIHCDQP</sequence>